<dbReference type="RefSeq" id="WP_175534381.1">
    <property type="nucleotide sequence ID" value="NZ_FNNU01000005.1"/>
</dbReference>
<organism evidence="2 3">
    <name type="scientific">Pseudomonas kuykendallii</name>
    <dbReference type="NCBI Taxonomy" id="1007099"/>
    <lineage>
        <taxon>Bacteria</taxon>
        <taxon>Pseudomonadati</taxon>
        <taxon>Pseudomonadota</taxon>
        <taxon>Gammaproteobacteria</taxon>
        <taxon>Pseudomonadales</taxon>
        <taxon>Pseudomonadaceae</taxon>
        <taxon>Pseudomonas</taxon>
    </lineage>
</organism>
<proteinExistence type="predicted"/>
<accession>A0A1H3E3A3</accession>
<sequence>MSGQRKESVENTEEQASRVGEKHKRMNQEGEQPRAEDQKTTEEQLRKQTTGGEQP</sequence>
<keyword evidence="3" id="KW-1185">Reference proteome</keyword>
<protein>
    <submittedName>
        <fullName evidence="2">Uncharacterized protein</fullName>
    </submittedName>
</protein>
<reference evidence="3" key="1">
    <citation type="submission" date="2016-10" db="EMBL/GenBank/DDBJ databases">
        <authorList>
            <person name="Varghese N."/>
            <person name="Submissions S."/>
        </authorList>
    </citation>
    <scope>NUCLEOTIDE SEQUENCE [LARGE SCALE GENOMIC DNA]</scope>
    <source>
        <strain evidence="3">NRRL B-59562</strain>
    </source>
</reference>
<name>A0A1H3E3A3_9PSED</name>
<dbReference type="STRING" id="1007099.SAMN05216287_3651"/>
<gene>
    <name evidence="2" type="ORF">SAMN05216287_3651</name>
</gene>
<dbReference type="Proteomes" id="UP000243778">
    <property type="component" value="Unassembled WGS sequence"/>
</dbReference>
<evidence type="ECO:0000256" key="1">
    <source>
        <dbReference type="SAM" id="MobiDB-lite"/>
    </source>
</evidence>
<evidence type="ECO:0000313" key="3">
    <source>
        <dbReference type="Proteomes" id="UP000243778"/>
    </source>
</evidence>
<evidence type="ECO:0000313" key="2">
    <source>
        <dbReference type="EMBL" id="SDX72384.1"/>
    </source>
</evidence>
<dbReference type="AlphaFoldDB" id="A0A1H3E3A3"/>
<feature type="region of interest" description="Disordered" evidence="1">
    <location>
        <begin position="1"/>
        <end position="55"/>
    </location>
</feature>
<dbReference type="EMBL" id="FNNU01000005">
    <property type="protein sequence ID" value="SDX72384.1"/>
    <property type="molecule type" value="Genomic_DNA"/>
</dbReference>
<feature type="compositionally biased region" description="Basic and acidic residues" evidence="1">
    <location>
        <begin position="1"/>
        <end position="46"/>
    </location>
</feature>